<evidence type="ECO:0000313" key="8">
    <source>
        <dbReference type="EMBL" id="RSH78534.1"/>
    </source>
</evidence>
<organism evidence="8 9">
    <name type="scientific">Apiotrichum porosum</name>
    <dbReference type="NCBI Taxonomy" id="105984"/>
    <lineage>
        <taxon>Eukaryota</taxon>
        <taxon>Fungi</taxon>
        <taxon>Dikarya</taxon>
        <taxon>Basidiomycota</taxon>
        <taxon>Agaricomycotina</taxon>
        <taxon>Tremellomycetes</taxon>
        <taxon>Trichosporonales</taxon>
        <taxon>Trichosporonaceae</taxon>
        <taxon>Apiotrichum</taxon>
    </lineage>
</organism>
<dbReference type="PROSITE" id="PS50067">
    <property type="entry name" value="KINESIN_MOTOR_2"/>
    <property type="match status" value="1"/>
</dbReference>
<dbReference type="Proteomes" id="UP000279236">
    <property type="component" value="Unassembled WGS sequence"/>
</dbReference>
<reference evidence="8 9" key="1">
    <citation type="submission" date="2018-11" db="EMBL/GenBank/DDBJ databases">
        <title>Genome sequence of Apiotrichum porosum DSM 27194.</title>
        <authorList>
            <person name="Aliyu H."/>
            <person name="Gorte O."/>
            <person name="Ochsenreither K."/>
        </authorList>
    </citation>
    <scope>NUCLEOTIDE SEQUENCE [LARGE SCALE GENOMIC DNA]</scope>
    <source>
        <strain evidence="8 9">DSM 27194</strain>
    </source>
</reference>
<dbReference type="EMBL" id="RSCE01000012">
    <property type="protein sequence ID" value="RSH78534.1"/>
    <property type="molecule type" value="Genomic_DNA"/>
</dbReference>
<feature type="region of interest" description="Disordered" evidence="6">
    <location>
        <begin position="769"/>
        <end position="1043"/>
    </location>
</feature>
<dbReference type="InterPro" id="IPR027417">
    <property type="entry name" value="P-loop_NTPase"/>
</dbReference>
<feature type="domain" description="Kinesin motor" evidence="7">
    <location>
        <begin position="98"/>
        <end position="533"/>
    </location>
</feature>
<dbReference type="GO" id="GO:0003777">
    <property type="term" value="F:microtubule motor activity"/>
    <property type="evidence" value="ECO:0007669"/>
    <property type="project" value="InterPro"/>
</dbReference>
<feature type="compositionally biased region" description="Acidic residues" evidence="6">
    <location>
        <begin position="903"/>
        <end position="915"/>
    </location>
</feature>
<comment type="caution">
    <text evidence="8">The sequence shown here is derived from an EMBL/GenBank/DDBJ whole genome shotgun (WGS) entry which is preliminary data.</text>
</comment>
<keyword evidence="2 5" id="KW-0547">Nucleotide-binding</keyword>
<accession>A0A427XIF5</accession>
<comment type="similarity">
    <text evidence="5">Belongs to the TRAFAC class myosin-kinesin ATPase superfamily. Kinesin family.</text>
</comment>
<feature type="compositionally biased region" description="Acidic residues" evidence="6">
    <location>
        <begin position="932"/>
        <end position="971"/>
    </location>
</feature>
<keyword evidence="1" id="KW-0493">Microtubule</keyword>
<dbReference type="STRING" id="105984.A0A427XIF5"/>
<feature type="compositionally biased region" description="Basic and acidic residues" evidence="6">
    <location>
        <begin position="881"/>
        <end position="893"/>
    </location>
</feature>
<feature type="compositionally biased region" description="Low complexity" evidence="6">
    <location>
        <begin position="611"/>
        <end position="622"/>
    </location>
</feature>
<evidence type="ECO:0000256" key="2">
    <source>
        <dbReference type="ARBA" id="ARBA00022741"/>
    </source>
</evidence>
<dbReference type="GO" id="GO:0016887">
    <property type="term" value="F:ATP hydrolysis activity"/>
    <property type="evidence" value="ECO:0007669"/>
    <property type="project" value="TreeGrafter"/>
</dbReference>
<dbReference type="InterPro" id="IPR036961">
    <property type="entry name" value="Kinesin_motor_dom_sf"/>
</dbReference>
<feature type="compositionally biased region" description="Basic and acidic residues" evidence="6">
    <location>
        <begin position="61"/>
        <end position="90"/>
    </location>
</feature>
<feature type="compositionally biased region" description="Low complexity" evidence="6">
    <location>
        <begin position="1"/>
        <end position="21"/>
    </location>
</feature>
<dbReference type="InterPro" id="IPR027640">
    <property type="entry name" value="Kinesin-like_fam"/>
</dbReference>
<evidence type="ECO:0000259" key="7">
    <source>
        <dbReference type="PROSITE" id="PS50067"/>
    </source>
</evidence>
<dbReference type="GO" id="GO:0005871">
    <property type="term" value="C:kinesin complex"/>
    <property type="evidence" value="ECO:0007669"/>
    <property type="project" value="TreeGrafter"/>
</dbReference>
<keyword evidence="4 5" id="KW-0505">Motor protein</keyword>
<feature type="compositionally biased region" description="Acidic residues" evidence="6">
    <location>
        <begin position="864"/>
        <end position="873"/>
    </location>
</feature>
<protein>
    <recommendedName>
        <fullName evidence="7">Kinesin motor domain-containing protein</fullName>
    </recommendedName>
</protein>
<feature type="compositionally biased region" description="Basic and acidic residues" evidence="6">
    <location>
        <begin position="786"/>
        <end position="801"/>
    </location>
</feature>
<evidence type="ECO:0000256" key="3">
    <source>
        <dbReference type="ARBA" id="ARBA00022840"/>
    </source>
</evidence>
<proteinExistence type="inferred from homology"/>
<dbReference type="InterPro" id="IPR001752">
    <property type="entry name" value="Kinesin_motor_dom"/>
</dbReference>
<dbReference type="PANTHER" id="PTHR24115:SF1008">
    <property type="entry name" value="KINESIN-LIKE PROTEIN SUBITO"/>
    <property type="match status" value="1"/>
</dbReference>
<evidence type="ECO:0000256" key="6">
    <source>
        <dbReference type="SAM" id="MobiDB-lite"/>
    </source>
</evidence>
<dbReference type="GO" id="GO:0005874">
    <property type="term" value="C:microtubule"/>
    <property type="evidence" value="ECO:0007669"/>
    <property type="project" value="UniProtKB-KW"/>
</dbReference>
<sequence>MAPPTTAVPRTTTRSRATPVSAPTPATRVTRLRAAKESAATSPATLGKNPPTGATGFLAKGRAELRKVSDKLKEKEKEKEAAKEAAKKAAAENTYTQQLQAYLRIRPSPTDSELQLSPYLELQDEKNVVMRQPADSGRAHLAKPPHVYSFDRVFAPETSQADFFSTTTLPLVEKLLQGDNGLVFAYGVSNSGKSYSIQGQTSGLNERGAVPRAIDVVFNSIKGHESKANLKCQGLADVILTDEDEISLHSLPMEAEDGIDDTIKVDRNYSYAVFVSYVEVYNEKIFDLLDSVLPQASRPKLSHLPRTMSIGVGASSAALGSSMSLAAMANGGGGVLKRRALVLKNDPEGTGKYMSGLHEIRVRTREEALAVFRSGQRARQVFGTMANRESSRSHGILTLKVVRVHNGAPEDPDSAQVSRLSIVDLAGSERTRNTGTTGDRLKEAGNINKSLMVLGQCLEVLRANQQKMAAPGPLSARKKVAIVPFRHSKLTEIFQSFFVGDGRAVMVVHVNPYDTGFDENSHVMRFSAIAREIQTTAVKVNSFPTLKRQISSQLSAVRNVLTGHHHTGQKIKVVVPVMPKTAVTPVTVATSTSSFSRPTASSNSRTSTALPRPTTRVPSRTPSRPPTRPQTPREAEPEVFEVVEEEIEVIEEDAEEEEDDDHDYLVDYLFEQLKELKTMLYESEMRNASLEVEIREECAFDMQESIQRLNAAFNERLKTQAAFGEEKADMKLDIMQRALEANEGDTSFDESFATDDAGNTTMESVESVLNDDEDDPFAPSPPGKSTHADKPGLIHFDKVELEPVTQPAASLLSESEDEDESESGVETASEGEITRNSIAEPDVSHISHASAAEDVEETHSENESAGEDSDSDVTEGASGFHDGDVTRESEASHAGEVSGDFETTAEVEEKDEPMDIDEKPASGAQLQAHDVAEDDDAEEGSVDFDEENDSEEDSEEDDEEDEEDEEEEDSFADSSFAETASTVSSEPSPPRRMSRKTISPTKRVAGTPVKKTAASRTPKVSTAKGTPLVERMRQDSEPIAIPISDSDDDEVAIVKAPKSAKKRTLGKRIVTEDEIEAQESRAIGGAEVRRMVRGV</sequence>
<evidence type="ECO:0000256" key="1">
    <source>
        <dbReference type="ARBA" id="ARBA00022701"/>
    </source>
</evidence>
<dbReference type="PROSITE" id="PS00411">
    <property type="entry name" value="KINESIN_MOTOR_1"/>
    <property type="match status" value="1"/>
</dbReference>
<dbReference type="PANTHER" id="PTHR24115">
    <property type="entry name" value="KINESIN-RELATED"/>
    <property type="match status" value="1"/>
</dbReference>
<dbReference type="GO" id="GO:0008017">
    <property type="term" value="F:microtubule binding"/>
    <property type="evidence" value="ECO:0007669"/>
    <property type="project" value="InterPro"/>
</dbReference>
<dbReference type="GO" id="GO:0005524">
    <property type="term" value="F:ATP binding"/>
    <property type="evidence" value="ECO:0007669"/>
    <property type="project" value="UniProtKB-UniRule"/>
</dbReference>
<dbReference type="GO" id="GO:0007018">
    <property type="term" value="P:microtubule-based movement"/>
    <property type="evidence" value="ECO:0007669"/>
    <property type="project" value="InterPro"/>
</dbReference>
<feature type="binding site" evidence="5">
    <location>
        <begin position="187"/>
        <end position="194"/>
    </location>
    <ligand>
        <name>ATP</name>
        <dbReference type="ChEBI" id="CHEBI:30616"/>
    </ligand>
</feature>
<dbReference type="Gene3D" id="3.40.850.10">
    <property type="entry name" value="Kinesin motor domain"/>
    <property type="match status" value="1"/>
</dbReference>
<dbReference type="SUPFAM" id="SSF52540">
    <property type="entry name" value="P-loop containing nucleoside triphosphate hydrolases"/>
    <property type="match status" value="1"/>
</dbReference>
<feature type="compositionally biased region" description="Acidic residues" evidence="6">
    <location>
        <begin position="814"/>
        <end position="823"/>
    </location>
</feature>
<evidence type="ECO:0000313" key="9">
    <source>
        <dbReference type="Proteomes" id="UP000279236"/>
    </source>
</evidence>
<feature type="compositionally biased region" description="Low complexity" evidence="6">
    <location>
        <begin position="588"/>
        <end position="604"/>
    </location>
</feature>
<keyword evidence="3 5" id="KW-0067">ATP-binding</keyword>
<dbReference type="GeneID" id="39586802"/>
<feature type="compositionally biased region" description="Polar residues" evidence="6">
    <location>
        <begin position="1014"/>
        <end position="1024"/>
    </location>
</feature>
<dbReference type="PRINTS" id="PR00380">
    <property type="entry name" value="KINESINHEAVY"/>
</dbReference>
<feature type="region of interest" description="Disordered" evidence="6">
    <location>
        <begin position="1"/>
        <end position="93"/>
    </location>
</feature>
<dbReference type="GO" id="GO:0005634">
    <property type="term" value="C:nucleus"/>
    <property type="evidence" value="ECO:0007669"/>
    <property type="project" value="TreeGrafter"/>
</dbReference>
<dbReference type="AlphaFoldDB" id="A0A427XIF5"/>
<dbReference type="Pfam" id="PF00225">
    <property type="entry name" value="Kinesin"/>
    <property type="match status" value="1"/>
</dbReference>
<dbReference type="InterPro" id="IPR019821">
    <property type="entry name" value="Kinesin_motor_CS"/>
</dbReference>
<evidence type="ECO:0000256" key="5">
    <source>
        <dbReference type="PROSITE-ProRule" id="PRU00283"/>
    </source>
</evidence>
<dbReference type="SMART" id="SM00129">
    <property type="entry name" value="KISc"/>
    <property type="match status" value="1"/>
</dbReference>
<evidence type="ECO:0000256" key="4">
    <source>
        <dbReference type="ARBA" id="ARBA00023175"/>
    </source>
</evidence>
<name>A0A427XIF5_9TREE</name>
<gene>
    <name evidence="8" type="ORF">EHS24_002259</name>
</gene>
<dbReference type="RefSeq" id="XP_028473681.1">
    <property type="nucleotide sequence ID" value="XM_028618003.1"/>
</dbReference>
<dbReference type="OrthoDB" id="123929at2759"/>
<keyword evidence="9" id="KW-1185">Reference proteome</keyword>
<feature type="region of interest" description="Disordered" evidence="6">
    <location>
        <begin position="588"/>
        <end position="638"/>
    </location>
</feature>